<gene>
    <name evidence="2" type="ORF">Cvel_33841</name>
</gene>
<proteinExistence type="predicted"/>
<reference evidence="2" key="1">
    <citation type="submission" date="2014-11" db="EMBL/GenBank/DDBJ databases">
        <authorList>
            <person name="Otto D Thomas"/>
            <person name="Naeem Raeece"/>
        </authorList>
    </citation>
    <scope>NUCLEOTIDE SEQUENCE</scope>
</reference>
<dbReference type="EMBL" id="CDMZ01004471">
    <property type="protein sequence ID" value="CEM49861.1"/>
    <property type="molecule type" value="Genomic_DNA"/>
</dbReference>
<organism evidence="2">
    <name type="scientific">Chromera velia CCMP2878</name>
    <dbReference type="NCBI Taxonomy" id="1169474"/>
    <lineage>
        <taxon>Eukaryota</taxon>
        <taxon>Sar</taxon>
        <taxon>Alveolata</taxon>
        <taxon>Colpodellida</taxon>
        <taxon>Chromeraceae</taxon>
        <taxon>Chromera</taxon>
    </lineage>
</organism>
<dbReference type="AlphaFoldDB" id="A0A0G4HZ57"/>
<name>A0A0G4HZ57_9ALVE</name>
<accession>A0A0G4HZ57</accession>
<dbReference type="VEuPathDB" id="CryptoDB:Cvel_33841"/>
<sequence>MIPEVHALCQHLKATGKPLSTRWDGKLTVGGYDPVRDTWTLTECTAPFRVKEWIEEQIGAKKKGKRFTRWQTATASSAHPPPEGSDETYATNPDQKGAHDPESTDETPTAIPDAEAFPEPDPTSLSFDLDLEGHFAQTSNCHPIFLRQESSDPVSNPIDEFMTAVDAEFMTAEFSGKIGAHAEKVEAACAEREDRLLSDTREDLQGLRRATGLANPIAASNRLPDDPPTLHSDPEPNPLCSNLKTKKKR</sequence>
<feature type="region of interest" description="Disordered" evidence="1">
    <location>
        <begin position="64"/>
        <end position="125"/>
    </location>
</feature>
<protein>
    <submittedName>
        <fullName evidence="2">Uncharacterized protein</fullName>
    </submittedName>
</protein>
<evidence type="ECO:0000256" key="1">
    <source>
        <dbReference type="SAM" id="MobiDB-lite"/>
    </source>
</evidence>
<evidence type="ECO:0000313" key="2">
    <source>
        <dbReference type="EMBL" id="CEM49861.1"/>
    </source>
</evidence>
<feature type="region of interest" description="Disordered" evidence="1">
    <location>
        <begin position="207"/>
        <end position="249"/>
    </location>
</feature>